<proteinExistence type="inferred from homology"/>
<dbReference type="NCBIfam" id="NF000672">
    <property type="entry name" value="PRK00033.1-5"/>
    <property type="match status" value="1"/>
</dbReference>
<accession>A0A842HRI1</accession>
<dbReference type="PANTHER" id="PTHR33473">
    <property type="entry name" value="ATP-DEPENDENT CLP PROTEASE ADAPTER PROTEIN CLPS1, CHLOROPLASTIC"/>
    <property type="match status" value="1"/>
</dbReference>
<dbReference type="Gene3D" id="3.30.1390.10">
    <property type="match status" value="1"/>
</dbReference>
<evidence type="ECO:0000313" key="4">
    <source>
        <dbReference type="Proteomes" id="UP000545386"/>
    </source>
</evidence>
<dbReference type="GO" id="GO:0008233">
    <property type="term" value="F:peptidase activity"/>
    <property type="evidence" value="ECO:0007669"/>
    <property type="project" value="UniProtKB-KW"/>
</dbReference>
<sequence length="107" mass="12260">MAINTDIQRDTVLDRQKEQLKPPPMYQVVLLNDDYTPMEFVVAVLQRVFGKNEDEASRIMLKVHHEGRGVCGVYTRDIAATRVEMVKQLARARQHPLQCIMEPAPEA</sequence>
<comment type="function">
    <text evidence="1">Involved in the modulation of the specificity of the ClpAP-mediated ATP-dependent protein degradation.</text>
</comment>
<keyword evidence="3" id="KW-0378">Hydrolase</keyword>
<evidence type="ECO:0000259" key="2">
    <source>
        <dbReference type="Pfam" id="PF02617"/>
    </source>
</evidence>
<gene>
    <name evidence="1 3" type="primary">clpS</name>
    <name evidence="3" type="ORF">GTU67_09985</name>
</gene>
<dbReference type="EMBL" id="JACJUU010000007">
    <property type="protein sequence ID" value="MBC2770238.1"/>
    <property type="molecule type" value="Genomic_DNA"/>
</dbReference>
<dbReference type="Proteomes" id="UP000545386">
    <property type="component" value="Unassembled WGS sequence"/>
</dbReference>
<keyword evidence="4" id="KW-1185">Reference proteome</keyword>
<dbReference type="GO" id="GO:0006508">
    <property type="term" value="P:proteolysis"/>
    <property type="evidence" value="ECO:0007669"/>
    <property type="project" value="UniProtKB-UniRule"/>
</dbReference>
<comment type="caution">
    <text evidence="3">The sequence shown here is derived from an EMBL/GenBank/DDBJ whole genome shotgun (WGS) entry which is preliminary data.</text>
</comment>
<evidence type="ECO:0000313" key="3">
    <source>
        <dbReference type="EMBL" id="MBC2770238.1"/>
    </source>
</evidence>
<comment type="subunit">
    <text evidence="1">Binds to the N-terminal domain of the chaperone ClpA.</text>
</comment>
<reference evidence="3 4" key="1">
    <citation type="submission" date="2020-08" db="EMBL/GenBank/DDBJ databases">
        <title>Paraeoetvoesia sp. YC-7-48 draft genome sequence.</title>
        <authorList>
            <person name="Yao L."/>
        </authorList>
    </citation>
    <scope>NUCLEOTIDE SEQUENCE [LARGE SCALE GENOMIC DNA]</scope>
    <source>
        <strain evidence="4">YC-7-48</strain>
    </source>
</reference>
<dbReference type="AlphaFoldDB" id="A0A842HRI1"/>
<evidence type="ECO:0000256" key="1">
    <source>
        <dbReference type="HAMAP-Rule" id="MF_00302"/>
    </source>
</evidence>
<protein>
    <recommendedName>
        <fullName evidence="1">ATP-dependent Clp protease adapter protein ClpS</fullName>
    </recommendedName>
</protein>
<dbReference type="InterPro" id="IPR022935">
    <property type="entry name" value="ClpS"/>
</dbReference>
<dbReference type="InterPro" id="IPR003769">
    <property type="entry name" value="ClpS_core"/>
</dbReference>
<dbReference type="SUPFAM" id="SSF54736">
    <property type="entry name" value="ClpS-like"/>
    <property type="match status" value="1"/>
</dbReference>
<dbReference type="InterPro" id="IPR014719">
    <property type="entry name" value="Ribosomal_bL12_C/ClpS-like"/>
</dbReference>
<dbReference type="PANTHER" id="PTHR33473:SF19">
    <property type="entry name" value="ATP-DEPENDENT CLP PROTEASE ADAPTER PROTEIN CLPS"/>
    <property type="match status" value="1"/>
</dbReference>
<comment type="similarity">
    <text evidence="1">Belongs to the ClpS family.</text>
</comment>
<feature type="domain" description="Adaptor protein ClpS core" evidence="2">
    <location>
        <begin position="21"/>
        <end position="99"/>
    </location>
</feature>
<dbReference type="GO" id="GO:0030163">
    <property type="term" value="P:protein catabolic process"/>
    <property type="evidence" value="ECO:0007669"/>
    <property type="project" value="InterPro"/>
</dbReference>
<keyword evidence="3" id="KW-0645">Protease</keyword>
<dbReference type="Pfam" id="PF02617">
    <property type="entry name" value="ClpS"/>
    <property type="match status" value="1"/>
</dbReference>
<dbReference type="HAMAP" id="MF_00302">
    <property type="entry name" value="ClpS"/>
    <property type="match status" value="1"/>
</dbReference>
<organism evidence="3 4">
    <name type="scientific">Pusillimonas minor</name>
    <dbReference type="NCBI Taxonomy" id="2697024"/>
    <lineage>
        <taxon>Bacteria</taxon>
        <taxon>Pseudomonadati</taxon>
        <taxon>Pseudomonadota</taxon>
        <taxon>Betaproteobacteria</taxon>
        <taxon>Burkholderiales</taxon>
        <taxon>Alcaligenaceae</taxon>
        <taxon>Pusillimonas</taxon>
    </lineage>
</organism>
<name>A0A842HRI1_9BURK</name>
<dbReference type="RefSeq" id="WP_185779930.1">
    <property type="nucleotide sequence ID" value="NZ_JACJUU010000007.1"/>
</dbReference>
<dbReference type="FunFam" id="3.30.1390.10:FF:000002">
    <property type="entry name" value="ATP-dependent Clp protease adapter protein ClpS"/>
    <property type="match status" value="1"/>
</dbReference>